<dbReference type="AlphaFoldDB" id="A0AAD6G0K7"/>
<name>A0AAD6G0K7_9EURO</name>
<feature type="region of interest" description="Disordered" evidence="1">
    <location>
        <begin position="885"/>
        <end position="970"/>
    </location>
</feature>
<evidence type="ECO:0000256" key="1">
    <source>
        <dbReference type="SAM" id="MobiDB-lite"/>
    </source>
</evidence>
<feature type="region of interest" description="Disordered" evidence="1">
    <location>
        <begin position="1111"/>
        <end position="1134"/>
    </location>
</feature>
<reference evidence="2" key="1">
    <citation type="submission" date="2022-12" db="EMBL/GenBank/DDBJ databases">
        <authorList>
            <person name="Petersen C."/>
        </authorList>
    </citation>
    <scope>NUCLEOTIDE SEQUENCE</scope>
    <source>
        <strain evidence="2">IBT 16125</strain>
    </source>
</reference>
<evidence type="ECO:0008006" key="4">
    <source>
        <dbReference type="Google" id="ProtNLM"/>
    </source>
</evidence>
<dbReference type="PANTHER" id="PTHR37988">
    <property type="entry name" value="UPF0592 MEMBRANE PROTEIN C7D4.03C"/>
    <property type="match status" value="1"/>
</dbReference>
<evidence type="ECO:0000313" key="3">
    <source>
        <dbReference type="Proteomes" id="UP001213681"/>
    </source>
</evidence>
<feature type="compositionally biased region" description="Low complexity" evidence="1">
    <location>
        <begin position="395"/>
        <end position="406"/>
    </location>
</feature>
<dbReference type="InterPro" id="IPR013887">
    <property type="entry name" value="UPF0592"/>
</dbReference>
<feature type="compositionally biased region" description="Basic and acidic residues" evidence="1">
    <location>
        <begin position="950"/>
        <end position="968"/>
    </location>
</feature>
<feature type="region of interest" description="Disordered" evidence="1">
    <location>
        <begin position="77"/>
        <end position="227"/>
    </location>
</feature>
<feature type="compositionally biased region" description="Polar residues" evidence="1">
    <location>
        <begin position="1051"/>
        <end position="1069"/>
    </location>
</feature>
<feature type="region of interest" description="Disordered" evidence="1">
    <location>
        <begin position="1"/>
        <end position="51"/>
    </location>
</feature>
<feature type="compositionally biased region" description="Low complexity" evidence="1">
    <location>
        <begin position="150"/>
        <end position="159"/>
    </location>
</feature>
<dbReference type="EMBL" id="JAPVEA010000008">
    <property type="protein sequence ID" value="KAJ5439812.1"/>
    <property type="molecule type" value="Genomic_DNA"/>
</dbReference>
<comment type="caution">
    <text evidence="2">The sequence shown here is derived from an EMBL/GenBank/DDBJ whole genome shotgun (WGS) entry which is preliminary data.</text>
</comment>
<gene>
    <name evidence="2" type="ORF">N7458_010810</name>
</gene>
<feature type="region of interest" description="Disordered" evidence="1">
    <location>
        <begin position="378"/>
        <end position="406"/>
    </location>
</feature>
<accession>A0AAD6G0K7</accession>
<organism evidence="2 3">
    <name type="scientific">Penicillium daleae</name>
    <dbReference type="NCBI Taxonomy" id="63821"/>
    <lineage>
        <taxon>Eukaryota</taxon>
        <taxon>Fungi</taxon>
        <taxon>Dikarya</taxon>
        <taxon>Ascomycota</taxon>
        <taxon>Pezizomycotina</taxon>
        <taxon>Eurotiomycetes</taxon>
        <taxon>Eurotiomycetidae</taxon>
        <taxon>Eurotiales</taxon>
        <taxon>Aspergillaceae</taxon>
        <taxon>Penicillium</taxon>
    </lineage>
</organism>
<dbReference type="RefSeq" id="XP_056763041.1">
    <property type="nucleotide sequence ID" value="XM_056914192.1"/>
</dbReference>
<dbReference type="GeneID" id="81604435"/>
<dbReference type="PANTHER" id="PTHR37988:SF1">
    <property type="entry name" value="UPF0592 MEMBRANE PROTEIN C7D4.03C"/>
    <property type="match status" value="1"/>
</dbReference>
<feature type="compositionally biased region" description="Low complexity" evidence="1">
    <location>
        <begin position="212"/>
        <end position="223"/>
    </location>
</feature>
<dbReference type="Proteomes" id="UP001213681">
    <property type="component" value="Unassembled WGS sequence"/>
</dbReference>
<feature type="compositionally biased region" description="Polar residues" evidence="1">
    <location>
        <begin position="1024"/>
        <end position="1036"/>
    </location>
</feature>
<feature type="region of interest" description="Disordered" evidence="1">
    <location>
        <begin position="1018"/>
        <end position="1075"/>
    </location>
</feature>
<protein>
    <recommendedName>
        <fullName evidence="4">DUF1765-domain-containing protein</fullName>
    </recommendedName>
</protein>
<reference evidence="2" key="2">
    <citation type="journal article" date="2023" name="IMA Fungus">
        <title>Comparative genomic study of the Penicillium genus elucidates a diverse pangenome and 15 lateral gene transfer events.</title>
        <authorList>
            <person name="Petersen C."/>
            <person name="Sorensen T."/>
            <person name="Nielsen M.R."/>
            <person name="Sondergaard T.E."/>
            <person name="Sorensen J.L."/>
            <person name="Fitzpatrick D.A."/>
            <person name="Frisvad J.C."/>
            <person name="Nielsen K.L."/>
        </authorList>
    </citation>
    <scope>NUCLEOTIDE SEQUENCE</scope>
    <source>
        <strain evidence="2">IBT 16125</strain>
    </source>
</reference>
<proteinExistence type="predicted"/>
<dbReference type="Pfam" id="PF08578">
    <property type="entry name" value="DUF1765"/>
    <property type="match status" value="1"/>
</dbReference>
<sequence>MSSPFLKITTTTTSSTYPDDDNNALLSRAASYTDLPSQSPESGPPGLRRTFSDYAVPTLSYSPTKETVAAGKDILRRTSLRSKKKPEKSPAAVSHFTLSSSEDLKDADAQDVTATKMPETRAPEPVARPLVKNRSMSGRIVNLARKPWGSSSRSPSPAAKRSKQRVEEQSPTRSSGRKTESADADGAQPSRRRTVLYKRPRRPMVAVVTKGNSDSPDSPNSPSHSLRNRTSFEKFTASLSVSTPVLPPMPKGAVATVASFTNNSSTVEHSRKKDELWGIFRGLEADFQKFQSKSSSLKANVIRSSLLPFLGRHHLHASCKNLRPEDLDRRVNILNKWWIGMLEMLNGKNNQSISGTDRPVFLEAVVGIMTRPEWRIPFPTAQQSDGPTDSLKYASTSVSETSDGSGSSGSDFLVESIHHNIRNVFVQNLLSQMAFVVERMSMRHAPASLVAFCGKACAYAFFFCPGVADIMVRLWNTSPTVFRRILAENPQSRAGNMRAFTQELALSFPMALRPLAFHSHTPLLRYMRHKPEPPLNTTNISWHGPWIARWCGRDTDLFFVFVKYIHILYAEYMPPETEKARRMFAPGLLLVHAQLLIAIEDTIYKQSLHQPETTHAAAAITFDDFIESPDASASHSLAGSRNSYRFMAENRLIILLRDLLSESSAEPNRARLLYAETFCSLLKVAAQRISLFDHNACFLLCDFLEEVISIITRYAQSIETELFDWSFWLEVCRQMMQSHNSLTEVRVFSFIYSIWGTWAATEGRKASLCLGFLLSEPVFYHYFNHWSPMVRAYYHRVLCWRIGRFNGDPSPLDSTIYETLSERLLRVWEYYIGFQSKAEEGLTAPLSSAPCTPAPGRRIIIIRCDNQLSPVNLFVSFDRVVPPVPPDQVTSHRRSSSADSNGSDGQPPKRRWGLLRSMFGSSAKPDAAGGSSSDESDSGVTDLTVTPDSKCMDEHEKTPNHSSDELVRPKTPHQPYFFKFSLEWMDRPNWPTKNKRLFTPCLPVASQLHVQHCRSLSDSKSTDFDTASENLSTSENTADETPTEEHETIPAPSSQLAADSQPRTPTMKNSPLPRLPARPTHEYLVASKYAGRALAEWAHIVSECDSFFARRRDEGVPSDRRVETPSLGVESFRK</sequence>
<keyword evidence="3" id="KW-1185">Reference proteome</keyword>
<feature type="compositionally biased region" description="Basic residues" evidence="1">
    <location>
        <begin position="190"/>
        <end position="202"/>
    </location>
</feature>
<evidence type="ECO:0000313" key="2">
    <source>
        <dbReference type="EMBL" id="KAJ5439812.1"/>
    </source>
</evidence>
<feature type="compositionally biased region" description="Basic and acidic residues" evidence="1">
    <location>
        <begin position="1111"/>
        <end position="1123"/>
    </location>
</feature>